<feature type="domain" description="Centromere/kinetochore protein zw10 C-terminal" evidence="1">
    <location>
        <begin position="58"/>
        <end position="170"/>
    </location>
</feature>
<keyword evidence="3" id="KW-1185">Reference proteome</keyword>
<dbReference type="InterPro" id="IPR048343">
    <property type="entry name" value="ZW10_C"/>
</dbReference>
<evidence type="ECO:0000259" key="1">
    <source>
        <dbReference type="Pfam" id="PF20666"/>
    </source>
</evidence>
<comment type="caution">
    <text evidence="2">The sequence shown here is derived from an EMBL/GenBank/DDBJ whole genome shotgun (WGS) entry which is preliminary data.</text>
</comment>
<protein>
    <recommendedName>
        <fullName evidence="1">Centromere/kinetochore protein zw10 C-terminal domain-containing protein</fullName>
    </recommendedName>
</protein>
<gene>
    <name evidence="2" type="ORF">HHI36_008382</name>
</gene>
<dbReference type="PANTHER" id="PTHR12205:SF0">
    <property type="entry name" value="CENTROMERE_KINETOCHORE PROTEIN ZW10 HOMOLOG"/>
    <property type="match status" value="1"/>
</dbReference>
<evidence type="ECO:0000313" key="2">
    <source>
        <dbReference type="EMBL" id="KAL3269309.1"/>
    </source>
</evidence>
<dbReference type="AlphaFoldDB" id="A0ABD2MSD4"/>
<evidence type="ECO:0000313" key="3">
    <source>
        <dbReference type="Proteomes" id="UP001516400"/>
    </source>
</evidence>
<dbReference type="Pfam" id="PF20666">
    <property type="entry name" value="ZW10_C"/>
    <property type="match status" value="1"/>
</dbReference>
<reference evidence="2 3" key="1">
    <citation type="journal article" date="2021" name="BMC Biol.">
        <title>Horizontally acquired antibacterial genes associated with adaptive radiation of ladybird beetles.</title>
        <authorList>
            <person name="Li H.S."/>
            <person name="Tang X.F."/>
            <person name="Huang Y.H."/>
            <person name="Xu Z.Y."/>
            <person name="Chen M.L."/>
            <person name="Du X.Y."/>
            <person name="Qiu B.Y."/>
            <person name="Chen P.T."/>
            <person name="Zhang W."/>
            <person name="Slipinski A."/>
            <person name="Escalona H.E."/>
            <person name="Waterhouse R.M."/>
            <person name="Zwick A."/>
            <person name="Pang H."/>
        </authorList>
    </citation>
    <scope>NUCLEOTIDE SEQUENCE [LARGE SCALE GENOMIC DNA]</scope>
    <source>
        <strain evidence="2">SYSU2018</strain>
    </source>
</reference>
<organism evidence="2 3">
    <name type="scientific">Cryptolaemus montrouzieri</name>
    <dbReference type="NCBI Taxonomy" id="559131"/>
    <lineage>
        <taxon>Eukaryota</taxon>
        <taxon>Metazoa</taxon>
        <taxon>Ecdysozoa</taxon>
        <taxon>Arthropoda</taxon>
        <taxon>Hexapoda</taxon>
        <taxon>Insecta</taxon>
        <taxon>Pterygota</taxon>
        <taxon>Neoptera</taxon>
        <taxon>Endopterygota</taxon>
        <taxon>Coleoptera</taxon>
        <taxon>Polyphaga</taxon>
        <taxon>Cucujiformia</taxon>
        <taxon>Coccinelloidea</taxon>
        <taxon>Coccinellidae</taxon>
        <taxon>Scymninae</taxon>
        <taxon>Scymnini</taxon>
        <taxon>Cryptolaemus</taxon>
    </lineage>
</organism>
<accession>A0ABD2MSD4</accession>
<dbReference type="PANTHER" id="PTHR12205">
    <property type="entry name" value="CENTROMERE/KINETOCHORE PROTEIN ZW10"/>
    <property type="match status" value="1"/>
</dbReference>
<dbReference type="Proteomes" id="UP001516400">
    <property type="component" value="Unassembled WGS sequence"/>
</dbReference>
<dbReference type="EMBL" id="JABFTP020000021">
    <property type="protein sequence ID" value="KAL3269309.1"/>
    <property type="molecule type" value="Genomic_DNA"/>
</dbReference>
<sequence>MKFLKDGSLLEYAKRLNEINLNKRAEVFFNLSKTIINRQNYEIIPITSDKLRETDCYYVSSNVQELLQLAENMLMDMKRNTGGCNLRCFQTLLEILDYYRIYASKICQKTIPKEVALLHNNFKYISHEIKNWNTFYSDILDNGIPPFKFEAFQFQSIAEEVFNKFVTIQKMN</sequence>
<proteinExistence type="predicted"/>
<name>A0ABD2MSD4_9CUCU</name>